<dbReference type="AlphaFoldDB" id="A0A8H5MNY1"/>
<reference evidence="2 3" key="1">
    <citation type="submission" date="2020-05" db="EMBL/GenBank/DDBJ databases">
        <title>Identification and distribution of gene clusters putatively required for synthesis of sphingolipid metabolism inhibitors in phylogenetically diverse species of the filamentous fungus Fusarium.</title>
        <authorList>
            <person name="Kim H.-S."/>
            <person name="Busman M."/>
            <person name="Brown D.W."/>
            <person name="Divon H."/>
            <person name="Uhlig S."/>
            <person name="Proctor R.H."/>
        </authorList>
    </citation>
    <scope>NUCLEOTIDE SEQUENCE [LARGE SCALE GENOMIC DNA]</scope>
    <source>
        <strain evidence="2 3">NRRL 25196</strain>
    </source>
</reference>
<feature type="region of interest" description="Disordered" evidence="1">
    <location>
        <begin position="1"/>
        <end position="32"/>
    </location>
</feature>
<evidence type="ECO:0000256" key="1">
    <source>
        <dbReference type="SAM" id="MobiDB-lite"/>
    </source>
</evidence>
<accession>A0A8H5MNY1</accession>
<name>A0A8H5MNY1_9HYPO</name>
<proteinExistence type="predicted"/>
<keyword evidence="3" id="KW-1185">Reference proteome</keyword>
<organism evidence="2 3">
    <name type="scientific">Fusarium napiforme</name>
    <dbReference type="NCBI Taxonomy" id="42672"/>
    <lineage>
        <taxon>Eukaryota</taxon>
        <taxon>Fungi</taxon>
        <taxon>Dikarya</taxon>
        <taxon>Ascomycota</taxon>
        <taxon>Pezizomycotina</taxon>
        <taxon>Sordariomycetes</taxon>
        <taxon>Hypocreomycetidae</taxon>
        <taxon>Hypocreales</taxon>
        <taxon>Nectriaceae</taxon>
        <taxon>Fusarium</taxon>
        <taxon>Fusarium fujikuroi species complex</taxon>
    </lineage>
</organism>
<gene>
    <name evidence="2" type="ORF">FNAPI_11543</name>
</gene>
<sequence length="106" mass="11538">MPNNCHRAQGSTKSPFDRQSARVGYRRRRERRQRAAACEGGHVNGVQVVESHPSDAGHVGMTGDRDEASTLVQQTAEIAVRESLPHLKATRLAHDMSTLAIANPAV</sequence>
<evidence type="ECO:0000313" key="2">
    <source>
        <dbReference type="EMBL" id="KAF5537036.1"/>
    </source>
</evidence>
<dbReference type="EMBL" id="JAAOAO010000550">
    <property type="protein sequence ID" value="KAF5537036.1"/>
    <property type="molecule type" value="Genomic_DNA"/>
</dbReference>
<comment type="caution">
    <text evidence="2">The sequence shown here is derived from an EMBL/GenBank/DDBJ whole genome shotgun (WGS) entry which is preliminary data.</text>
</comment>
<dbReference type="Proteomes" id="UP000574317">
    <property type="component" value="Unassembled WGS sequence"/>
</dbReference>
<protein>
    <submittedName>
        <fullName evidence="2">Uncharacterized protein</fullName>
    </submittedName>
</protein>
<evidence type="ECO:0000313" key="3">
    <source>
        <dbReference type="Proteomes" id="UP000574317"/>
    </source>
</evidence>